<evidence type="ECO:0000259" key="1">
    <source>
        <dbReference type="Pfam" id="PF18068"/>
    </source>
</evidence>
<feature type="domain" description="Npun R1517" evidence="1">
    <location>
        <begin position="14"/>
        <end position="87"/>
    </location>
</feature>
<dbReference type="AlphaFoldDB" id="A0A9X5EDI7"/>
<keyword evidence="3" id="KW-1185">Reference proteome</keyword>
<comment type="caution">
    <text evidence="2">The sequence shown here is derived from an EMBL/GenBank/DDBJ whole genome shotgun (WGS) entry which is preliminary data.</text>
</comment>
<accession>A0A9X5EDI7</accession>
<organism evidence="2 3">
    <name type="scientific">Scytonema millei VB511283</name>
    <dbReference type="NCBI Taxonomy" id="1245923"/>
    <lineage>
        <taxon>Bacteria</taxon>
        <taxon>Bacillati</taxon>
        <taxon>Cyanobacteriota</taxon>
        <taxon>Cyanophyceae</taxon>
        <taxon>Nostocales</taxon>
        <taxon>Scytonemataceae</taxon>
        <taxon>Scytonema</taxon>
    </lineage>
</organism>
<dbReference type="Proteomes" id="UP000031532">
    <property type="component" value="Unassembled WGS sequence"/>
</dbReference>
<evidence type="ECO:0000313" key="3">
    <source>
        <dbReference type="Proteomes" id="UP000031532"/>
    </source>
</evidence>
<name>A0A9X5EDI7_9CYAN</name>
<gene>
    <name evidence="2" type="ORF">QH73_0025145</name>
</gene>
<sequence length="92" mass="10619">MNPDAASHPNRQLEVGVFECEIHLKFRLIEENCVLNDREKLLELLIDAFTAGADEYLEPLHSCVKTKEISELEASPHMRRQLMRLRNSSNLT</sequence>
<evidence type="ECO:0000313" key="2">
    <source>
        <dbReference type="EMBL" id="NHC37887.1"/>
    </source>
</evidence>
<dbReference type="Pfam" id="PF18068">
    <property type="entry name" value="Npun_R1517"/>
    <property type="match status" value="1"/>
</dbReference>
<reference evidence="2 3" key="1">
    <citation type="journal article" date="2015" name="Genome Announc.">
        <title>Draft Genome Sequence of the Terrestrial Cyanobacterium Scytonema millei VB511283, Isolated from Eastern India.</title>
        <authorList>
            <person name="Sen D."/>
            <person name="Chandrababunaidu M.M."/>
            <person name="Singh D."/>
            <person name="Sanghi N."/>
            <person name="Ghorai A."/>
            <person name="Mishra G.P."/>
            <person name="Madduluri M."/>
            <person name="Adhikary S.P."/>
            <person name="Tripathy S."/>
        </authorList>
    </citation>
    <scope>NUCLEOTIDE SEQUENCE [LARGE SCALE GENOMIC DNA]</scope>
    <source>
        <strain evidence="2 3">VB511283</strain>
    </source>
</reference>
<dbReference type="RefSeq" id="WP_039713858.1">
    <property type="nucleotide sequence ID" value="NZ_JTJC03000012.1"/>
</dbReference>
<protein>
    <submittedName>
        <fullName evidence="2">Npun_R1517 family heterocyst differentiation transcriptional regulator</fullName>
    </submittedName>
</protein>
<dbReference type="OrthoDB" id="487556at2"/>
<dbReference type="Gene3D" id="6.20.180.10">
    <property type="match status" value="1"/>
</dbReference>
<proteinExistence type="predicted"/>
<dbReference type="InterPro" id="IPR040744">
    <property type="entry name" value="Npun_R1517"/>
</dbReference>
<dbReference type="EMBL" id="JTJC03000012">
    <property type="protein sequence ID" value="NHC37887.1"/>
    <property type="molecule type" value="Genomic_DNA"/>
</dbReference>